<evidence type="ECO:0000313" key="1">
    <source>
        <dbReference type="EMBL" id="EME80108.1"/>
    </source>
</evidence>
<organism evidence="1 2">
    <name type="scientific">Pseudocercospora fijiensis (strain CIRAD86)</name>
    <name type="common">Black leaf streak disease fungus</name>
    <name type="synonym">Mycosphaerella fijiensis</name>
    <dbReference type="NCBI Taxonomy" id="383855"/>
    <lineage>
        <taxon>Eukaryota</taxon>
        <taxon>Fungi</taxon>
        <taxon>Dikarya</taxon>
        <taxon>Ascomycota</taxon>
        <taxon>Pezizomycotina</taxon>
        <taxon>Dothideomycetes</taxon>
        <taxon>Dothideomycetidae</taxon>
        <taxon>Mycosphaerellales</taxon>
        <taxon>Mycosphaerellaceae</taxon>
        <taxon>Pseudocercospora</taxon>
    </lineage>
</organism>
<dbReference type="HOGENOM" id="CLU_3051400_0_0_1"/>
<evidence type="ECO:0000313" key="2">
    <source>
        <dbReference type="Proteomes" id="UP000016932"/>
    </source>
</evidence>
<sequence length="54" mass="5909">MYTRNVAEVPCAGDEVSGHALSPLNPFLRSRVGAPLTTTLPTVNTNMLAIWVYY</sequence>
<dbReference type="EMBL" id="KB446561">
    <property type="protein sequence ID" value="EME80108.1"/>
    <property type="molecule type" value="Genomic_DNA"/>
</dbReference>
<accession>M3ASH7</accession>
<keyword evidence="2" id="KW-1185">Reference proteome</keyword>
<proteinExistence type="predicted"/>
<dbReference type="VEuPathDB" id="FungiDB:MYCFIDRAFT_177085"/>
<protein>
    <submittedName>
        <fullName evidence="1">Uncharacterized protein</fullName>
    </submittedName>
</protein>
<dbReference type="Proteomes" id="UP000016932">
    <property type="component" value="Unassembled WGS sequence"/>
</dbReference>
<dbReference type="KEGG" id="pfj:MYCFIDRAFT_177085"/>
<dbReference type="GeneID" id="19333687"/>
<dbReference type="AlphaFoldDB" id="M3ASH7"/>
<name>M3ASH7_PSEFD</name>
<reference evidence="1 2" key="1">
    <citation type="journal article" date="2012" name="PLoS Pathog.">
        <title>Diverse lifestyles and strategies of plant pathogenesis encoded in the genomes of eighteen Dothideomycetes fungi.</title>
        <authorList>
            <person name="Ohm R.A."/>
            <person name="Feau N."/>
            <person name="Henrissat B."/>
            <person name="Schoch C.L."/>
            <person name="Horwitz B.A."/>
            <person name="Barry K.W."/>
            <person name="Condon B.J."/>
            <person name="Copeland A.C."/>
            <person name="Dhillon B."/>
            <person name="Glaser F."/>
            <person name="Hesse C.N."/>
            <person name="Kosti I."/>
            <person name="LaButti K."/>
            <person name="Lindquist E.A."/>
            <person name="Lucas S."/>
            <person name="Salamov A.A."/>
            <person name="Bradshaw R.E."/>
            <person name="Ciuffetti L."/>
            <person name="Hamelin R.C."/>
            <person name="Kema G.H.J."/>
            <person name="Lawrence C."/>
            <person name="Scott J.A."/>
            <person name="Spatafora J.W."/>
            <person name="Turgeon B.G."/>
            <person name="de Wit P.J.G.M."/>
            <person name="Zhong S."/>
            <person name="Goodwin S.B."/>
            <person name="Grigoriev I.V."/>
        </authorList>
    </citation>
    <scope>NUCLEOTIDE SEQUENCE [LARGE SCALE GENOMIC DNA]</scope>
    <source>
        <strain evidence="1 2">CIRAD86</strain>
    </source>
</reference>
<gene>
    <name evidence="1" type="ORF">MYCFIDRAFT_177085</name>
</gene>
<dbReference type="RefSeq" id="XP_007929158.1">
    <property type="nucleotide sequence ID" value="XM_007930967.1"/>
</dbReference>